<comment type="caution">
    <text evidence="13">The sequence shown here is derived from an EMBL/GenBank/DDBJ whole genome shotgun (WGS) entry which is preliminary data.</text>
</comment>
<dbReference type="GO" id="GO:0102039">
    <property type="term" value="F:NADH-dependent peroxiredoxin activity"/>
    <property type="evidence" value="ECO:0007669"/>
    <property type="project" value="UniProtKB-EC"/>
</dbReference>
<accession>A0A1B6VLF4</accession>
<dbReference type="InterPro" id="IPR036249">
    <property type="entry name" value="Thioredoxin-like_sf"/>
</dbReference>
<dbReference type="GO" id="GO:0006979">
    <property type="term" value="P:response to oxidative stress"/>
    <property type="evidence" value="ECO:0007669"/>
    <property type="project" value="TreeGrafter"/>
</dbReference>
<dbReference type="InterPro" id="IPR024706">
    <property type="entry name" value="Peroxiredoxin_AhpC-typ"/>
</dbReference>
<evidence type="ECO:0000313" key="14">
    <source>
        <dbReference type="Proteomes" id="UP000077786"/>
    </source>
</evidence>
<dbReference type="InterPro" id="IPR019479">
    <property type="entry name" value="Peroxiredoxin_C"/>
</dbReference>
<keyword evidence="8" id="KW-0676">Redox-active center</keyword>
<evidence type="ECO:0000256" key="3">
    <source>
        <dbReference type="ARBA" id="ARBA00013021"/>
    </source>
</evidence>
<dbReference type="SUPFAM" id="SSF52833">
    <property type="entry name" value="Thioredoxin-like"/>
    <property type="match status" value="1"/>
</dbReference>
<evidence type="ECO:0000256" key="6">
    <source>
        <dbReference type="ARBA" id="ARBA00022862"/>
    </source>
</evidence>
<dbReference type="PANTHER" id="PTHR10681:SF121">
    <property type="entry name" value="ALKYL HYDROPEROXIDE REDUCTASE C"/>
    <property type="match status" value="1"/>
</dbReference>
<protein>
    <recommendedName>
        <fullName evidence="4">Alkyl hydroperoxide reductase C</fullName>
        <ecNumber evidence="3">1.11.1.26</ecNumber>
    </recommendedName>
    <alternativeName>
        <fullName evidence="9">Peroxiredoxin</fullName>
    </alternativeName>
</protein>
<dbReference type="EC" id="1.11.1.26" evidence="3"/>
<gene>
    <name evidence="13" type="ORF">A0123_00756</name>
</gene>
<proteinExistence type="inferred from homology"/>
<keyword evidence="5" id="KW-0575">Peroxidase</keyword>
<dbReference type="RefSeq" id="WP_046900103.1">
    <property type="nucleotide sequence ID" value="NZ_JAERLC010000007.1"/>
</dbReference>
<comment type="subunit">
    <text evidence="2">Homodimer; disulfide-linked, upon oxidation. 5 homodimers assemble to form a ring-like decamer.</text>
</comment>
<dbReference type="PANTHER" id="PTHR10681">
    <property type="entry name" value="THIOREDOXIN PEROXIDASE"/>
    <property type="match status" value="1"/>
</dbReference>
<dbReference type="AlphaFoldDB" id="A0A1B6VLF4"/>
<dbReference type="EMBL" id="LUTU01000005">
    <property type="protein sequence ID" value="OAJ68055.1"/>
    <property type="molecule type" value="Genomic_DNA"/>
</dbReference>
<keyword evidence="6" id="KW-0049">Antioxidant</keyword>
<comment type="catalytic activity">
    <reaction evidence="10">
        <text>a hydroperoxide + NADH + H(+) = an alcohol + NAD(+) + H2O</text>
        <dbReference type="Rhea" id="RHEA:62628"/>
        <dbReference type="ChEBI" id="CHEBI:15377"/>
        <dbReference type="ChEBI" id="CHEBI:15378"/>
        <dbReference type="ChEBI" id="CHEBI:30879"/>
        <dbReference type="ChEBI" id="CHEBI:35924"/>
        <dbReference type="ChEBI" id="CHEBI:57540"/>
        <dbReference type="ChEBI" id="CHEBI:57945"/>
        <dbReference type="EC" id="1.11.1.26"/>
    </reaction>
</comment>
<evidence type="ECO:0000256" key="4">
    <source>
        <dbReference type="ARBA" id="ARBA00017462"/>
    </source>
</evidence>
<feature type="active site" description="Cysteine sulfenic acid (-SOH) intermediate; for peroxidase activity" evidence="11">
    <location>
        <position position="55"/>
    </location>
</feature>
<dbReference type="Pfam" id="PF00578">
    <property type="entry name" value="AhpC-TSA"/>
    <property type="match status" value="1"/>
</dbReference>
<organism evidence="13 14">
    <name type="scientific">Gluconobacter cerinus</name>
    <dbReference type="NCBI Taxonomy" id="38307"/>
    <lineage>
        <taxon>Bacteria</taxon>
        <taxon>Pseudomonadati</taxon>
        <taxon>Pseudomonadota</taxon>
        <taxon>Alphaproteobacteria</taxon>
        <taxon>Acetobacterales</taxon>
        <taxon>Acetobacteraceae</taxon>
        <taxon>Gluconobacter</taxon>
    </lineage>
</organism>
<dbReference type="InterPro" id="IPR050217">
    <property type="entry name" value="Peroxiredoxin"/>
</dbReference>
<evidence type="ECO:0000256" key="7">
    <source>
        <dbReference type="ARBA" id="ARBA00023002"/>
    </source>
</evidence>
<evidence type="ECO:0000256" key="11">
    <source>
        <dbReference type="PIRSR" id="PIRSR000239-1"/>
    </source>
</evidence>
<dbReference type="PIRSF" id="PIRSF000239">
    <property type="entry name" value="AHPC"/>
    <property type="match status" value="1"/>
</dbReference>
<dbReference type="OrthoDB" id="9812811at2"/>
<evidence type="ECO:0000256" key="1">
    <source>
        <dbReference type="ARBA" id="ARBA00009796"/>
    </source>
</evidence>
<dbReference type="InterPro" id="IPR000866">
    <property type="entry name" value="AhpC/TSA"/>
</dbReference>
<dbReference type="PATRIC" id="fig|38307.3.peg.777"/>
<dbReference type="GO" id="GO:0045454">
    <property type="term" value="P:cell redox homeostasis"/>
    <property type="evidence" value="ECO:0007669"/>
    <property type="project" value="TreeGrafter"/>
</dbReference>
<sequence>MTGPLTDDSAFFPLRIGDEAPDFTARTTHGEFVLSSLRGRWVMLFAHPADFTPVCTSEFIAFAKVETFFRERNCVLLGLSADSLPAHLAWITAIEERFNVRIPFPIVEDPSMEVARAYGMMDLEAQDSATVRSVFFIDPTGIIRAILSYPASVGRSVAELQRMLSALQEVDRSNVLTPEGWQPGQAAIAPPLQTQEAVQKAGPNWFLQPKKPRP</sequence>
<keyword evidence="7" id="KW-0560">Oxidoreductase</keyword>
<dbReference type="Proteomes" id="UP000077786">
    <property type="component" value="Unassembled WGS sequence"/>
</dbReference>
<dbReference type="NCBIfam" id="NF009668">
    <property type="entry name" value="PRK13189.1"/>
    <property type="match status" value="1"/>
</dbReference>
<dbReference type="Pfam" id="PF10417">
    <property type="entry name" value="1-cysPrx_C"/>
    <property type="match status" value="1"/>
</dbReference>
<feature type="domain" description="Thioredoxin" evidence="12">
    <location>
        <begin position="14"/>
        <end position="169"/>
    </location>
</feature>
<evidence type="ECO:0000256" key="8">
    <source>
        <dbReference type="ARBA" id="ARBA00023284"/>
    </source>
</evidence>
<reference evidence="13 14" key="1">
    <citation type="submission" date="2016-03" db="EMBL/GenBank/DDBJ databases">
        <title>Draft genome sequence of Gluconobacter cerinus strain CECT 9110.</title>
        <authorList>
            <person name="Sainz F."/>
            <person name="Mas A."/>
            <person name="Torija M.J."/>
        </authorList>
    </citation>
    <scope>NUCLEOTIDE SEQUENCE [LARGE SCALE GENOMIC DNA]</scope>
    <source>
        <strain evidence="13 14">CECT 9110</strain>
    </source>
</reference>
<dbReference type="GO" id="GO:0005829">
    <property type="term" value="C:cytosol"/>
    <property type="evidence" value="ECO:0007669"/>
    <property type="project" value="TreeGrafter"/>
</dbReference>
<evidence type="ECO:0000256" key="9">
    <source>
        <dbReference type="ARBA" id="ARBA00032077"/>
    </source>
</evidence>
<evidence type="ECO:0000313" key="13">
    <source>
        <dbReference type="EMBL" id="OAJ68055.1"/>
    </source>
</evidence>
<dbReference type="GO" id="GO:0042744">
    <property type="term" value="P:hydrogen peroxide catabolic process"/>
    <property type="evidence" value="ECO:0007669"/>
    <property type="project" value="TreeGrafter"/>
</dbReference>
<evidence type="ECO:0000259" key="12">
    <source>
        <dbReference type="PROSITE" id="PS51352"/>
    </source>
</evidence>
<dbReference type="GO" id="GO:0008379">
    <property type="term" value="F:thioredoxin peroxidase activity"/>
    <property type="evidence" value="ECO:0007669"/>
    <property type="project" value="TreeGrafter"/>
</dbReference>
<dbReference type="GO" id="GO:0033554">
    <property type="term" value="P:cellular response to stress"/>
    <property type="evidence" value="ECO:0007669"/>
    <property type="project" value="TreeGrafter"/>
</dbReference>
<evidence type="ECO:0000256" key="2">
    <source>
        <dbReference type="ARBA" id="ARBA00011654"/>
    </source>
</evidence>
<dbReference type="InterPro" id="IPR013766">
    <property type="entry name" value="Thioredoxin_domain"/>
</dbReference>
<evidence type="ECO:0000256" key="10">
    <source>
        <dbReference type="ARBA" id="ARBA00047572"/>
    </source>
</evidence>
<evidence type="ECO:0000256" key="5">
    <source>
        <dbReference type="ARBA" id="ARBA00022559"/>
    </source>
</evidence>
<name>A0A1B6VLF4_9PROT</name>
<dbReference type="PROSITE" id="PS51352">
    <property type="entry name" value="THIOREDOXIN_2"/>
    <property type="match status" value="1"/>
</dbReference>
<dbReference type="Gene3D" id="3.40.30.10">
    <property type="entry name" value="Glutaredoxin"/>
    <property type="match status" value="1"/>
</dbReference>
<comment type="similarity">
    <text evidence="1">Belongs to the peroxiredoxin family. AhpC/Prx1 subfamily.</text>
</comment>